<keyword evidence="1" id="KW-0472">Membrane</keyword>
<evidence type="ECO:0000259" key="2">
    <source>
        <dbReference type="Pfam" id="PF05134"/>
    </source>
</evidence>
<accession>A0AAU7U399</accession>
<dbReference type="GO" id="GO:0009276">
    <property type="term" value="C:Gram-negative-bacterium-type cell wall"/>
    <property type="evidence" value="ECO:0007669"/>
    <property type="project" value="InterPro"/>
</dbReference>
<dbReference type="EMBL" id="CP158294">
    <property type="protein sequence ID" value="XBV47501.1"/>
    <property type="molecule type" value="Genomic_DNA"/>
</dbReference>
<reference evidence="3" key="1">
    <citation type="submission" date="2024-06" db="EMBL/GenBank/DDBJ databases">
        <title>Multiomics insights into the TNT degradation mechanism by Pantoea sp. BJ2 isolated from an ammunition destruction site.</title>
        <authorList>
            <person name="Luo J."/>
        </authorList>
    </citation>
    <scope>NUCLEOTIDE SEQUENCE</scope>
    <source>
        <strain evidence="3">BJ2</strain>
        <plasmid evidence="3">plasmindB</plasmid>
    </source>
</reference>
<dbReference type="InterPro" id="IPR024230">
    <property type="entry name" value="GspL_cyto_dom"/>
</dbReference>
<dbReference type="Pfam" id="PF05134">
    <property type="entry name" value="T2SSL"/>
    <property type="match status" value="1"/>
</dbReference>
<feature type="domain" description="GspL cytoplasmic actin-ATPase-like" evidence="2">
    <location>
        <begin position="45"/>
        <end position="165"/>
    </location>
</feature>
<dbReference type="PIRSF" id="PIRSF015761">
    <property type="entry name" value="Protein_L"/>
    <property type="match status" value="1"/>
</dbReference>
<proteinExistence type="predicted"/>
<dbReference type="AlphaFoldDB" id="A0AAU7U399"/>
<evidence type="ECO:0000256" key="1">
    <source>
        <dbReference type="SAM" id="Phobius"/>
    </source>
</evidence>
<keyword evidence="3" id="KW-0614">Plasmid</keyword>
<geneLocation type="plasmid" evidence="3">
    <name>plasmindB</name>
</geneLocation>
<dbReference type="RefSeq" id="WP_350262537.1">
    <property type="nucleotide sequence ID" value="NZ_CP158294.1"/>
</dbReference>
<keyword evidence="1" id="KW-0812">Transmembrane</keyword>
<dbReference type="Gene3D" id="3.30.420.380">
    <property type="match status" value="1"/>
</dbReference>
<evidence type="ECO:0000313" key="3">
    <source>
        <dbReference type="EMBL" id="XBV47501.1"/>
    </source>
</evidence>
<sequence length="347" mass="39514">MRLFGKTNRSVVIFYQSRQDFVWLRKMPGHPVQQGCVADGLPDLTHHEIVMLIPVHRVTLAKVSLLNARDEALKWQLEPLATQGIDELHITRLETTGGEHLMAVTDAEWFKQTLDEMREMGINPHRVLPDVMVVNPGERWLTHDGWLLRLQDGTGLHLSTNDLTSFPELMSLHERIADPLNFIAEGVNACAGNMLQGPFSVRRSLRRPVTALVFAGLFYTTMLIGIPLIQGMEAERSIDELNKQALVRYQHYFPNETPSAPLRAFSRRIANSKEVQNSNTLLGVLHENVRMLNSLNKNPLRELEWDLEEHKLELNFRDVLPKNLISPSTGETDISVKNMQLIMSKKP</sequence>
<feature type="transmembrane region" description="Helical" evidence="1">
    <location>
        <begin position="209"/>
        <end position="229"/>
    </location>
</feature>
<keyword evidence="1" id="KW-1133">Transmembrane helix</keyword>
<dbReference type="NCBIfam" id="TIGR01709">
    <property type="entry name" value="typeII_sec_gspL"/>
    <property type="match status" value="1"/>
</dbReference>
<protein>
    <submittedName>
        <fullName evidence="3">Type II secretion system protein GspL</fullName>
    </submittedName>
</protein>
<dbReference type="GO" id="GO:0015628">
    <property type="term" value="P:protein secretion by the type II secretion system"/>
    <property type="evidence" value="ECO:0007669"/>
    <property type="project" value="InterPro"/>
</dbReference>
<name>A0AAU7U399_9GAMM</name>
<dbReference type="InterPro" id="IPR007812">
    <property type="entry name" value="T2SS_protein-GspL"/>
</dbReference>
<dbReference type="GO" id="GO:0015627">
    <property type="term" value="C:type II protein secretion system complex"/>
    <property type="evidence" value="ECO:0007669"/>
    <property type="project" value="InterPro"/>
</dbReference>
<gene>
    <name evidence="3" type="primary">gspL</name>
    <name evidence="3" type="ORF">AAF463_24575</name>
</gene>
<organism evidence="3">
    <name type="scientific">Pantoea sp. BJ2</name>
    <dbReference type="NCBI Taxonomy" id="3141322"/>
    <lineage>
        <taxon>Bacteria</taxon>
        <taxon>Pseudomonadati</taxon>
        <taxon>Pseudomonadota</taxon>
        <taxon>Gammaproteobacteria</taxon>
        <taxon>Enterobacterales</taxon>
        <taxon>Erwiniaceae</taxon>
        <taxon>Pantoea</taxon>
    </lineage>
</organism>
<dbReference type="SUPFAM" id="SSF53067">
    <property type="entry name" value="Actin-like ATPase domain"/>
    <property type="match status" value="1"/>
</dbReference>
<dbReference type="InterPro" id="IPR043129">
    <property type="entry name" value="ATPase_NBD"/>
</dbReference>